<dbReference type="InterPro" id="IPR043519">
    <property type="entry name" value="NT_sf"/>
</dbReference>
<dbReference type="RefSeq" id="WP_156271477.1">
    <property type="nucleotide sequence ID" value="NZ_CP046244.1"/>
</dbReference>
<dbReference type="EMBL" id="CP046244">
    <property type="protein sequence ID" value="QGP91047.1"/>
    <property type="molecule type" value="Genomic_DNA"/>
</dbReference>
<dbReference type="InterPro" id="IPR052930">
    <property type="entry name" value="TA_antitoxin_MntA"/>
</dbReference>
<dbReference type="SUPFAM" id="SSF81301">
    <property type="entry name" value="Nucleotidyltransferase"/>
    <property type="match status" value="1"/>
</dbReference>
<dbReference type="OrthoDB" id="360741at2"/>
<dbReference type="Proteomes" id="UP000425916">
    <property type="component" value="Chromosome"/>
</dbReference>
<proteinExistence type="predicted"/>
<dbReference type="InterPro" id="IPR041633">
    <property type="entry name" value="Polbeta"/>
</dbReference>
<dbReference type="PANTHER" id="PTHR43852">
    <property type="entry name" value="NUCLEOTIDYLTRANSFERASE"/>
    <property type="match status" value="1"/>
</dbReference>
<name>A0A6I5ZN80_9FIRM</name>
<dbReference type="CDD" id="cd05403">
    <property type="entry name" value="NT_KNTase_like"/>
    <property type="match status" value="1"/>
</dbReference>
<sequence length="142" mass="16247">MNLNRYSFTREEKEAIIKIIKAYLANIPSIKFAYLHGSFLGDLPSRDIDIAIYYDPALTPNDQLDLSLTISSELSFKLRLPVDAHSLNATSLSFAYEATKGMVIISNDEQARLDFLENTWINYFDFEPLMREALFDLLRLGS</sequence>
<organism evidence="2 3">
    <name type="scientific">Neomoorella glycerini</name>
    <dbReference type="NCBI Taxonomy" id="55779"/>
    <lineage>
        <taxon>Bacteria</taxon>
        <taxon>Bacillati</taxon>
        <taxon>Bacillota</taxon>
        <taxon>Clostridia</taxon>
        <taxon>Neomoorellales</taxon>
        <taxon>Neomoorellaceae</taxon>
        <taxon>Neomoorella</taxon>
    </lineage>
</organism>
<dbReference type="Gene3D" id="3.30.460.10">
    <property type="entry name" value="Beta Polymerase, domain 2"/>
    <property type="match status" value="1"/>
</dbReference>
<dbReference type="PANTHER" id="PTHR43852:SF3">
    <property type="entry name" value="NUCLEOTIDYLTRANSFERASE"/>
    <property type="match status" value="1"/>
</dbReference>
<dbReference type="GO" id="GO:0016740">
    <property type="term" value="F:transferase activity"/>
    <property type="evidence" value="ECO:0007669"/>
    <property type="project" value="UniProtKB-KW"/>
</dbReference>
<gene>
    <name evidence="2" type="ORF">MGLY_03710</name>
</gene>
<keyword evidence="2" id="KW-0808">Transferase</keyword>
<evidence type="ECO:0000313" key="2">
    <source>
        <dbReference type="EMBL" id="QGP91047.1"/>
    </source>
</evidence>
<accession>A0A6I5ZN80</accession>
<protein>
    <submittedName>
        <fullName evidence="2">Polymerase beta, Nucleotidyltransferase</fullName>
    </submittedName>
</protein>
<reference evidence="2 3" key="1">
    <citation type="submission" date="2019-11" db="EMBL/GenBank/DDBJ databases">
        <title>Genome sequence of Moorella glycerini DSM11254.</title>
        <authorList>
            <person name="Poehlein A."/>
            <person name="Boeer T."/>
            <person name="Daniel R."/>
        </authorList>
    </citation>
    <scope>NUCLEOTIDE SEQUENCE [LARGE SCALE GENOMIC DNA]</scope>
    <source>
        <strain evidence="2 3">DSM 11254</strain>
    </source>
</reference>
<evidence type="ECO:0000313" key="3">
    <source>
        <dbReference type="Proteomes" id="UP000425916"/>
    </source>
</evidence>
<dbReference type="Pfam" id="PF18765">
    <property type="entry name" value="Polbeta"/>
    <property type="match status" value="1"/>
</dbReference>
<keyword evidence="3" id="KW-1185">Reference proteome</keyword>
<evidence type="ECO:0000259" key="1">
    <source>
        <dbReference type="Pfam" id="PF18765"/>
    </source>
</evidence>
<dbReference type="AlphaFoldDB" id="A0A6I5ZN80"/>
<feature type="domain" description="Polymerase beta nucleotidyltransferase" evidence="1">
    <location>
        <begin position="20"/>
        <end position="110"/>
    </location>
</feature>